<evidence type="ECO:0000313" key="3">
    <source>
        <dbReference type="Proteomes" id="UP000589896"/>
    </source>
</evidence>
<name>A0A7Z0QPH0_9GAMM</name>
<protein>
    <recommendedName>
        <fullName evidence="4">Relaxation protein</fullName>
    </recommendedName>
</protein>
<keyword evidence="3" id="KW-1185">Reference proteome</keyword>
<feature type="transmembrane region" description="Helical" evidence="1">
    <location>
        <begin position="107"/>
        <end position="129"/>
    </location>
</feature>
<dbReference type="EMBL" id="JACCJZ010000013">
    <property type="protein sequence ID" value="NYZ62411.1"/>
    <property type="molecule type" value="Genomic_DNA"/>
</dbReference>
<evidence type="ECO:0008006" key="4">
    <source>
        <dbReference type="Google" id="ProtNLM"/>
    </source>
</evidence>
<reference evidence="2 3" key="1">
    <citation type="submission" date="2020-07" db="EMBL/GenBank/DDBJ databases">
        <title>isolation of Luteimonas sp. SJ-16.</title>
        <authorList>
            <person name="Huang X.-X."/>
            <person name="Xu L."/>
            <person name="Sun J.-Q."/>
        </authorList>
    </citation>
    <scope>NUCLEOTIDE SEQUENCE [LARGE SCALE GENOMIC DNA]</scope>
    <source>
        <strain evidence="2 3">SJ-16</strain>
    </source>
</reference>
<sequence>MDTTRLDDFVANAALLAAHLTQQCEAAAARQEASARDLGQAAAGAAERLAESEATLRQTIDGAVRTSMAGEVDAASRAVGESARQLQAAVLGFEHAQARLDSRIRRLGGGALVALALGALAMLGSSGYLARQSLQRAERANVRAEVLEALEQVAITSCDGAPCIKLEPGLRRWSRNDEYVLVDRAPPAP</sequence>
<proteinExistence type="predicted"/>
<accession>A0A7Z0QPH0</accession>
<organism evidence="2 3">
    <name type="scientific">Luteimonas deserti</name>
    <dbReference type="NCBI Taxonomy" id="2752306"/>
    <lineage>
        <taxon>Bacteria</taxon>
        <taxon>Pseudomonadati</taxon>
        <taxon>Pseudomonadota</taxon>
        <taxon>Gammaproteobacteria</taxon>
        <taxon>Lysobacterales</taxon>
        <taxon>Lysobacteraceae</taxon>
        <taxon>Luteimonas</taxon>
    </lineage>
</organism>
<keyword evidence="1" id="KW-0812">Transmembrane</keyword>
<dbReference type="RefSeq" id="WP_180544629.1">
    <property type="nucleotide sequence ID" value="NZ_JACCJZ010000013.1"/>
</dbReference>
<evidence type="ECO:0000313" key="2">
    <source>
        <dbReference type="EMBL" id="NYZ62411.1"/>
    </source>
</evidence>
<keyword evidence="1" id="KW-0472">Membrane</keyword>
<evidence type="ECO:0000256" key="1">
    <source>
        <dbReference type="SAM" id="Phobius"/>
    </source>
</evidence>
<dbReference type="Proteomes" id="UP000589896">
    <property type="component" value="Unassembled WGS sequence"/>
</dbReference>
<comment type="caution">
    <text evidence="2">The sequence shown here is derived from an EMBL/GenBank/DDBJ whole genome shotgun (WGS) entry which is preliminary data.</text>
</comment>
<keyword evidence="1" id="KW-1133">Transmembrane helix</keyword>
<gene>
    <name evidence="2" type="ORF">H0E82_06495</name>
</gene>
<dbReference type="AlphaFoldDB" id="A0A7Z0QPH0"/>